<keyword evidence="1" id="KW-0175">Coiled coil</keyword>
<accession>A0AA88E6Y6</accession>
<proteinExistence type="predicted"/>
<organism evidence="4 7">
    <name type="scientific">Ficus carica</name>
    <name type="common">Common fig</name>
    <dbReference type="NCBI Taxonomy" id="3494"/>
    <lineage>
        <taxon>Eukaryota</taxon>
        <taxon>Viridiplantae</taxon>
        <taxon>Streptophyta</taxon>
        <taxon>Embryophyta</taxon>
        <taxon>Tracheophyta</taxon>
        <taxon>Spermatophyta</taxon>
        <taxon>Magnoliopsida</taxon>
        <taxon>eudicotyledons</taxon>
        <taxon>Gunneridae</taxon>
        <taxon>Pentapetalae</taxon>
        <taxon>rosids</taxon>
        <taxon>fabids</taxon>
        <taxon>Rosales</taxon>
        <taxon>Moraceae</taxon>
        <taxon>Ficeae</taxon>
        <taxon>Ficus</taxon>
    </lineage>
</organism>
<evidence type="ECO:0000313" key="6">
    <source>
        <dbReference type="EMBL" id="GMN69145.1"/>
    </source>
</evidence>
<dbReference type="EMBL" id="BTGU01000779">
    <property type="protein sequence ID" value="GMN69145.1"/>
    <property type="molecule type" value="Genomic_DNA"/>
</dbReference>
<keyword evidence="7" id="KW-1185">Reference proteome</keyword>
<name>A0AA88E6Y6_FICCA</name>
<gene>
    <name evidence="3" type="ORF">TIFTF001_038174</name>
    <name evidence="4" type="ORF">TIFTF001_038185</name>
    <name evidence="5" type="ORF">TIFTF001_038190</name>
    <name evidence="6" type="ORF">TIFTF001_038201</name>
</gene>
<evidence type="ECO:0000313" key="4">
    <source>
        <dbReference type="EMBL" id="GMN69129.1"/>
    </source>
</evidence>
<dbReference type="EMBL" id="BTGU01000776">
    <property type="protein sequence ID" value="GMN69128.1"/>
    <property type="molecule type" value="Genomic_DNA"/>
</dbReference>
<feature type="region of interest" description="Disordered" evidence="2">
    <location>
        <begin position="48"/>
        <end position="67"/>
    </location>
</feature>
<dbReference type="Proteomes" id="UP001187192">
    <property type="component" value="Unassembled WGS sequence"/>
</dbReference>
<evidence type="ECO:0000313" key="3">
    <source>
        <dbReference type="EMBL" id="GMN69128.1"/>
    </source>
</evidence>
<evidence type="ECO:0000256" key="2">
    <source>
        <dbReference type="SAM" id="MobiDB-lite"/>
    </source>
</evidence>
<evidence type="ECO:0000313" key="7">
    <source>
        <dbReference type="Proteomes" id="UP001187192"/>
    </source>
</evidence>
<evidence type="ECO:0000256" key="1">
    <source>
        <dbReference type="SAM" id="Coils"/>
    </source>
</evidence>
<sequence length="125" mass="13899">MLSPRLPMGSLLFPLSSMKCCPFRKLSERILNNWKVCLVSSKCLNSSLQGEEPAGVQPDVATPSASTSRTSRLQMVKLLRAELVFYRQQRQAIERKERELKNLIAGLVLSGAVSHDDGDSFYLAS</sequence>
<feature type="coiled-coil region" evidence="1">
    <location>
        <begin position="76"/>
        <end position="106"/>
    </location>
</feature>
<evidence type="ECO:0000313" key="5">
    <source>
        <dbReference type="EMBL" id="GMN69144.1"/>
    </source>
</evidence>
<dbReference type="AlphaFoldDB" id="A0AA88E6Y6"/>
<dbReference type="EMBL" id="BTGU01000777">
    <property type="protein sequence ID" value="GMN69129.1"/>
    <property type="molecule type" value="Genomic_DNA"/>
</dbReference>
<comment type="caution">
    <text evidence="4">The sequence shown here is derived from an EMBL/GenBank/DDBJ whole genome shotgun (WGS) entry which is preliminary data.</text>
</comment>
<protein>
    <submittedName>
        <fullName evidence="4">Uncharacterized protein</fullName>
    </submittedName>
</protein>
<reference evidence="4" key="1">
    <citation type="submission" date="2023-07" db="EMBL/GenBank/DDBJ databases">
        <title>draft genome sequence of fig (Ficus carica).</title>
        <authorList>
            <person name="Takahashi T."/>
            <person name="Nishimura K."/>
        </authorList>
    </citation>
    <scope>NUCLEOTIDE SEQUENCE</scope>
</reference>
<dbReference type="EMBL" id="BTGU01000778">
    <property type="protein sequence ID" value="GMN69144.1"/>
    <property type="molecule type" value="Genomic_DNA"/>
</dbReference>